<dbReference type="RefSeq" id="WP_179355435.1">
    <property type="nucleotide sequence ID" value="NZ_CP058627.1"/>
</dbReference>
<dbReference type="InterPro" id="IPR038352">
    <property type="entry name" value="Imelysin_sf"/>
</dbReference>
<name>A0A7H9BK40_9NEIS</name>
<evidence type="ECO:0000313" key="6">
    <source>
        <dbReference type="Proteomes" id="UP000509597"/>
    </source>
</evidence>
<protein>
    <submittedName>
        <fullName evidence="5">Iron-regulated protein</fullName>
    </submittedName>
</protein>
<dbReference type="Gene3D" id="1.20.1420.20">
    <property type="entry name" value="M75 peptidase, HXXE motif"/>
    <property type="match status" value="1"/>
</dbReference>
<dbReference type="InterPro" id="IPR018976">
    <property type="entry name" value="Imelysin-like"/>
</dbReference>
<evidence type="ECO:0000256" key="2">
    <source>
        <dbReference type="ARBA" id="ARBA00022729"/>
    </source>
</evidence>
<dbReference type="Pfam" id="PF09375">
    <property type="entry name" value="Peptidase_M75"/>
    <property type="match status" value="1"/>
</dbReference>
<organism evidence="5 6">
    <name type="scientific">Chitinibacter bivalviorum</name>
    <dbReference type="NCBI Taxonomy" id="2739434"/>
    <lineage>
        <taxon>Bacteria</taxon>
        <taxon>Pseudomonadati</taxon>
        <taxon>Pseudomonadota</taxon>
        <taxon>Betaproteobacteria</taxon>
        <taxon>Neisseriales</taxon>
        <taxon>Chitinibacteraceae</taxon>
        <taxon>Chitinibacter</taxon>
    </lineage>
</organism>
<keyword evidence="2 3" id="KW-0732">Signal</keyword>
<evidence type="ECO:0000259" key="4">
    <source>
        <dbReference type="Pfam" id="PF09375"/>
    </source>
</evidence>
<evidence type="ECO:0000256" key="3">
    <source>
        <dbReference type="SAM" id="SignalP"/>
    </source>
</evidence>
<accession>A0A7H9BK40</accession>
<comment type="subcellular location">
    <subcellularLocation>
        <location evidence="1">Cell envelope</location>
    </subcellularLocation>
</comment>
<evidence type="ECO:0000256" key="1">
    <source>
        <dbReference type="ARBA" id="ARBA00004196"/>
    </source>
</evidence>
<dbReference type="CDD" id="cd14657">
    <property type="entry name" value="Imelysin_IrpA-like"/>
    <property type="match status" value="1"/>
</dbReference>
<keyword evidence="6" id="KW-1185">Reference proteome</keyword>
<reference evidence="5 6" key="1">
    <citation type="submission" date="2020-07" db="EMBL/GenBank/DDBJ databases">
        <title>Complete genome sequence of Chitinibacter sp. 2T18.</title>
        <authorList>
            <person name="Bae J.-W."/>
            <person name="Choi J.-W."/>
        </authorList>
    </citation>
    <scope>NUCLEOTIDE SEQUENCE [LARGE SCALE GENOMIC DNA]</scope>
    <source>
        <strain evidence="5 6">2T18</strain>
    </source>
</reference>
<feature type="signal peptide" evidence="3">
    <location>
        <begin position="1"/>
        <end position="21"/>
    </location>
</feature>
<evidence type="ECO:0000313" key="5">
    <source>
        <dbReference type="EMBL" id="QLG88933.1"/>
    </source>
</evidence>
<dbReference type="AlphaFoldDB" id="A0A7H9BK40"/>
<dbReference type="GO" id="GO:0030313">
    <property type="term" value="C:cell envelope"/>
    <property type="evidence" value="ECO:0007669"/>
    <property type="project" value="UniProtKB-SubCell"/>
</dbReference>
<dbReference type="Proteomes" id="UP000509597">
    <property type="component" value="Chromosome"/>
</dbReference>
<dbReference type="EMBL" id="CP058627">
    <property type="protein sequence ID" value="QLG88933.1"/>
    <property type="molecule type" value="Genomic_DNA"/>
</dbReference>
<feature type="domain" description="Imelysin-like" evidence="4">
    <location>
        <begin position="38"/>
        <end position="362"/>
    </location>
</feature>
<dbReference type="KEGG" id="chiz:HQ393_12180"/>
<proteinExistence type="predicted"/>
<feature type="chain" id="PRO_5028994800" evidence="3">
    <location>
        <begin position="22"/>
        <end position="380"/>
    </location>
</feature>
<gene>
    <name evidence="5" type="ORF">HQ393_12180</name>
</gene>
<sequence length="380" mass="41989">MKKLSLALLCAGMLWNGAVNAAEVSKQQVLDQYANVVLANYQDSSASARDMQSKIDAFLAKPTTESLKAAQAAWIEAREWYGQTEAFRFYAGPIDDDAGLEGFINAWPLDEVYIDYVKGKPKGGIINNPKVAITEKQLRGLNERGGEQNIATGWHAIEFLLWGQDLSKDSAGQRPYTDYTTAPNAERRAQYLKLVTQMLVDDLARVEQQWQASGNNYRAKFVKGDLDSIKKIFTGMGTLSRGELAGQRMEVALDTQNQEDEHSCFSDNTHRDIVTDAKGIQNAWEGRYVRRSGEVLEGASLKQLVAQKNAEIAQQTSSDIDNSVKLAEAIQAPFDREIVGKKDAPGRKRVQATVESLKAQSKDLVNAAKELGIKRLNTGV</sequence>